<protein>
    <submittedName>
        <fullName evidence="2">Uncharacterized protein</fullName>
    </submittedName>
</protein>
<dbReference type="GeneID" id="85461388"/>
<sequence length="327" mass="36356">MRSITYLKTPVGRFPAIDCQTQRYIHSRPRRKFAHSPQFLVAPSVFLEQIQLCWDHLPCCVTDAVERTLSSHINAELEPEAWVQQQIRSQPALDFAIHLYDHLTQENQSDPPQLRNAKRNVWLVAFGELRETFESSCGRGALVNYILNKKQPADEARFRRDCGNLAIAGDRLKSFSAVVGGSGALICGLSIPWTTLTKAKGFENVSPEAISDSVNRENIERCGTQVDKLLTAYETQARACIDSQESPPSRKRKRKNPPARIANIEQATIPLTMADDGLQHVDDTIRLPNQGHSEISAYRPLAPPAGERHPSPARGSGDPNGRTGGFQ</sequence>
<evidence type="ECO:0000256" key="1">
    <source>
        <dbReference type="SAM" id="MobiDB-lite"/>
    </source>
</evidence>
<proteinExistence type="predicted"/>
<feature type="region of interest" description="Disordered" evidence="1">
    <location>
        <begin position="240"/>
        <end position="260"/>
    </location>
</feature>
<feature type="region of interest" description="Disordered" evidence="1">
    <location>
        <begin position="285"/>
        <end position="327"/>
    </location>
</feature>
<gene>
    <name evidence="2" type="ORF">BDP55DRAFT_69048</name>
</gene>
<accession>A0AAJ0A927</accession>
<reference evidence="2" key="1">
    <citation type="submission" date="2021-06" db="EMBL/GenBank/DDBJ databases">
        <title>Comparative genomics, transcriptomics and evolutionary studies reveal genomic signatures of adaptation to plant cell wall in hemibiotrophic fungi.</title>
        <authorList>
            <consortium name="DOE Joint Genome Institute"/>
            <person name="Baroncelli R."/>
            <person name="Diaz J.F."/>
            <person name="Benocci T."/>
            <person name="Peng M."/>
            <person name="Battaglia E."/>
            <person name="Haridas S."/>
            <person name="Andreopoulos W."/>
            <person name="Labutti K."/>
            <person name="Pangilinan J."/>
            <person name="Floch G.L."/>
            <person name="Makela M.R."/>
            <person name="Henrissat B."/>
            <person name="Grigoriev I.V."/>
            <person name="Crouch J.A."/>
            <person name="De Vries R.P."/>
            <person name="Sukno S.A."/>
            <person name="Thon M.R."/>
        </authorList>
    </citation>
    <scope>NUCLEOTIDE SEQUENCE</scope>
    <source>
        <strain evidence="2">CBS 193.32</strain>
    </source>
</reference>
<evidence type="ECO:0000313" key="2">
    <source>
        <dbReference type="EMBL" id="KAK1656770.1"/>
    </source>
</evidence>
<evidence type="ECO:0000313" key="3">
    <source>
        <dbReference type="Proteomes" id="UP001224890"/>
    </source>
</evidence>
<dbReference type="RefSeq" id="XP_060421534.1">
    <property type="nucleotide sequence ID" value="XM_060576862.1"/>
</dbReference>
<dbReference type="Proteomes" id="UP001224890">
    <property type="component" value="Unassembled WGS sequence"/>
</dbReference>
<organism evidence="2 3">
    <name type="scientific">Colletotrichum godetiae</name>
    <dbReference type="NCBI Taxonomy" id="1209918"/>
    <lineage>
        <taxon>Eukaryota</taxon>
        <taxon>Fungi</taxon>
        <taxon>Dikarya</taxon>
        <taxon>Ascomycota</taxon>
        <taxon>Pezizomycotina</taxon>
        <taxon>Sordariomycetes</taxon>
        <taxon>Hypocreomycetidae</taxon>
        <taxon>Glomerellales</taxon>
        <taxon>Glomerellaceae</taxon>
        <taxon>Colletotrichum</taxon>
        <taxon>Colletotrichum acutatum species complex</taxon>
    </lineage>
</organism>
<keyword evidence="3" id="KW-1185">Reference proteome</keyword>
<comment type="caution">
    <text evidence="2">The sequence shown here is derived from an EMBL/GenBank/DDBJ whole genome shotgun (WGS) entry which is preliminary data.</text>
</comment>
<dbReference type="AlphaFoldDB" id="A0AAJ0A927"/>
<name>A0AAJ0A927_9PEZI</name>
<dbReference type="EMBL" id="JAHMHR010000122">
    <property type="protein sequence ID" value="KAK1656770.1"/>
    <property type="molecule type" value="Genomic_DNA"/>
</dbReference>